<dbReference type="Proteomes" id="UP000032160">
    <property type="component" value="Chromosome I"/>
</dbReference>
<dbReference type="STRING" id="1458461.BN1012_Phect1909"/>
<dbReference type="PANTHER" id="PTHR30469:SF12">
    <property type="entry name" value="MULTIDRUG RESISTANCE PROTEIN MDTA"/>
    <property type="match status" value="1"/>
</dbReference>
<dbReference type="GO" id="GO:0015562">
    <property type="term" value="F:efflux transmembrane transporter activity"/>
    <property type="evidence" value="ECO:0007669"/>
    <property type="project" value="TreeGrafter"/>
</dbReference>
<name>X5MDE8_9HYPH</name>
<evidence type="ECO:0000256" key="1">
    <source>
        <dbReference type="ARBA" id="ARBA00009477"/>
    </source>
</evidence>
<feature type="region of interest" description="Disordered" evidence="2">
    <location>
        <begin position="1"/>
        <end position="22"/>
    </location>
</feature>
<proteinExistence type="inferred from homology"/>
<evidence type="ECO:0000313" key="5">
    <source>
        <dbReference type="Proteomes" id="UP000032160"/>
    </source>
</evidence>
<evidence type="ECO:0000259" key="3">
    <source>
        <dbReference type="Pfam" id="PF25917"/>
    </source>
</evidence>
<dbReference type="KEGG" id="pect:BN1012_Phect1909"/>
<gene>
    <name evidence="4" type="ORF">BN1012_Phect1909</name>
</gene>
<evidence type="ECO:0000256" key="2">
    <source>
        <dbReference type="SAM" id="MobiDB-lite"/>
    </source>
</evidence>
<dbReference type="Gene3D" id="1.10.287.470">
    <property type="entry name" value="Helix hairpin bin"/>
    <property type="match status" value="1"/>
</dbReference>
<dbReference type="InterPro" id="IPR006143">
    <property type="entry name" value="RND_pump_MFP"/>
</dbReference>
<evidence type="ECO:0000313" key="4">
    <source>
        <dbReference type="EMBL" id="CDO60122.1"/>
    </source>
</evidence>
<dbReference type="Gene3D" id="2.40.30.170">
    <property type="match status" value="1"/>
</dbReference>
<keyword evidence="5" id="KW-1185">Reference proteome</keyword>
<dbReference type="SUPFAM" id="SSF111369">
    <property type="entry name" value="HlyD-like secretion proteins"/>
    <property type="match status" value="2"/>
</dbReference>
<comment type="similarity">
    <text evidence="1">Belongs to the membrane fusion protein (MFP) (TC 8.A.1) family.</text>
</comment>
<dbReference type="PANTHER" id="PTHR30469">
    <property type="entry name" value="MULTIDRUG RESISTANCE PROTEIN MDTA"/>
    <property type="match status" value="1"/>
</dbReference>
<dbReference type="GO" id="GO:1990281">
    <property type="term" value="C:efflux pump complex"/>
    <property type="evidence" value="ECO:0007669"/>
    <property type="project" value="TreeGrafter"/>
</dbReference>
<dbReference type="Gene3D" id="2.40.420.20">
    <property type="match status" value="1"/>
</dbReference>
<dbReference type="InterPro" id="IPR058625">
    <property type="entry name" value="MdtA-like_BSH"/>
</dbReference>
<dbReference type="AlphaFoldDB" id="X5MDE8"/>
<dbReference type="HOGENOM" id="CLU_018816_18_1_5"/>
<feature type="domain" description="Multidrug resistance protein MdtA-like barrel-sandwich hybrid" evidence="3">
    <location>
        <begin position="95"/>
        <end position="277"/>
    </location>
</feature>
<sequence>MLDRYEDEERGSRQYGRDSAPALPGDEPYRPWWRRFLPLLILGGAVAAFALLRATQPEVVPDAPEERIWTVNASTVGFADIQPELQVFGEIVPGRKVELRALVAGEILETGENFQEGGIIKADDLLVLIDPFDYEAARDEATAQLDEGRARLSEIKARAVLEGQALVSARQQLTIRQRDLSRAIRLAKGGNISQKTVDDRRLAVSQQEAAVDQRVSNVAVENSRVEQQQATISRLEVGLRRAERDLNNTRVVSPFTGFVGDVSAERGKRVSLNDKLADLTDADRLEVAFTLSDAQYGRIIAAEGNVTGRPAKVLWRVGDRQIEYDATIERVGAEISAASGGVEAFARLETKGTDTPLRPGAFVEVRLPDTRYQQVAQLPETALYEGNRVYVIAEGRLEAREIEVAARTSDGILVSGNLSPGEKVLATRFAEAGPGVRVEER</sequence>
<dbReference type="Pfam" id="PF25917">
    <property type="entry name" value="BSH_RND"/>
    <property type="match status" value="1"/>
</dbReference>
<dbReference type="OrthoDB" id="9813967at2"/>
<dbReference type="NCBIfam" id="TIGR01730">
    <property type="entry name" value="RND_mfp"/>
    <property type="match status" value="1"/>
</dbReference>
<protein>
    <submittedName>
        <fullName evidence="4">Efflux transporter, RND family, MFP subunit</fullName>
    </submittedName>
</protein>
<organism evidence="4 5">
    <name type="scientific">Candidatus Phaeomarinibacter ectocarpi</name>
    <dbReference type="NCBI Taxonomy" id="1458461"/>
    <lineage>
        <taxon>Bacteria</taxon>
        <taxon>Pseudomonadati</taxon>
        <taxon>Pseudomonadota</taxon>
        <taxon>Alphaproteobacteria</taxon>
        <taxon>Hyphomicrobiales</taxon>
        <taxon>Parvibaculaceae</taxon>
        <taxon>Candidatus Phaeomarinibacter</taxon>
    </lineage>
</organism>
<reference evidence="4 5" key="1">
    <citation type="journal article" date="2014" name="Front. Genet.">
        <title>Genome and metabolic network of "Candidatus Phaeomarinobacter ectocarpi" Ec32, a new candidate genus of Alphaproteobacteria frequently associated with brown algae.</title>
        <authorList>
            <person name="Dittami S.M."/>
            <person name="Barbeyron T."/>
            <person name="Boyen C."/>
            <person name="Cambefort J."/>
            <person name="Collet G."/>
            <person name="Delage L."/>
            <person name="Gobet A."/>
            <person name="Groisillier A."/>
            <person name="Leblanc C."/>
            <person name="Michel G."/>
            <person name="Scornet D."/>
            <person name="Siegel A."/>
            <person name="Tapia J.E."/>
            <person name="Tonon T."/>
        </authorList>
    </citation>
    <scope>NUCLEOTIDE SEQUENCE [LARGE SCALE GENOMIC DNA]</scope>
    <source>
        <strain evidence="4 5">Ec32</strain>
    </source>
</reference>
<dbReference type="Gene3D" id="2.40.50.100">
    <property type="match status" value="1"/>
</dbReference>
<dbReference type="EMBL" id="HG966617">
    <property type="protein sequence ID" value="CDO60122.1"/>
    <property type="molecule type" value="Genomic_DNA"/>
</dbReference>
<dbReference type="RefSeq" id="WP_052534308.1">
    <property type="nucleotide sequence ID" value="NZ_HG966617.1"/>
</dbReference>
<accession>X5MDE8</accession>